<keyword evidence="2" id="KW-1185">Reference proteome</keyword>
<gene>
    <name evidence="1" type="ORF">NPIL_121481</name>
</gene>
<dbReference type="Proteomes" id="UP000887013">
    <property type="component" value="Unassembled WGS sequence"/>
</dbReference>
<evidence type="ECO:0000313" key="2">
    <source>
        <dbReference type="Proteomes" id="UP000887013"/>
    </source>
</evidence>
<organism evidence="1 2">
    <name type="scientific">Nephila pilipes</name>
    <name type="common">Giant wood spider</name>
    <name type="synonym">Nephila maculata</name>
    <dbReference type="NCBI Taxonomy" id="299642"/>
    <lineage>
        <taxon>Eukaryota</taxon>
        <taxon>Metazoa</taxon>
        <taxon>Ecdysozoa</taxon>
        <taxon>Arthropoda</taxon>
        <taxon>Chelicerata</taxon>
        <taxon>Arachnida</taxon>
        <taxon>Araneae</taxon>
        <taxon>Araneomorphae</taxon>
        <taxon>Entelegynae</taxon>
        <taxon>Araneoidea</taxon>
        <taxon>Nephilidae</taxon>
        <taxon>Nephila</taxon>
    </lineage>
</organism>
<sequence length="67" mass="7610">GGNGWMQGAGRTPTSLTLVNQTRQLVWMGSPDRSLRSWQIVACSGRNHADRGWESERCWRVETPQPR</sequence>
<protein>
    <submittedName>
        <fullName evidence="1">Uncharacterized protein</fullName>
    </submittedName>
</protein>
<dbReference type="EMBL" id="BMAW01123356">
    <property type="protein sequence ID" value="GFU02912.1"/>
    <property type="molecule type" value="Genomic_DNA"/>
</dbReference>
<feature type="non-terminal residue" evidence="1">
    <location>
        <position position="1"/>
    </location>
</feature>
<comment type="caution">
    <text evidence="1">The sequence shown here is derived from an EMBL/GenBank/DDBJ whole genome shotgun (WGS) entry which is preliminary data.</text>
</comment>
<accession>A0A8X6Q6D6</accession>
<name>A0A8X6Q6D6_NEPPI</name>
<reference evidence="1" key="1">
    <citation type="submission" date="2020-08" db="EMBL/GenBank/DDBJ databases">
        <title>Multicomponent nature underlies the extraordinary mechanical properties of spider dragline silk.</title>
        <authorList>
            <person name="Kono N."/>
            <person name="Nakamura H."/>
            <person name="Mori M."/>
            <person name="Yoshida Y."/>
            <person name="Ohtoshi R."/>
            <person name="Malay A.D."/>
            <person name="Moran D.A.P."/>
            <person name="Tomita M."/>
            <person name="Numata K."/>
            <person name="Arakawa K."/>
        </authorList>
    </citation>
    <scope>NUCLEOTIDE SEQUENCE</scope>
</reference>
<dbReference type="AlphaFoldDB" id="A0A8X6Q6D6"/>
<proteinExistence type="predicted"/>
<evidence type="ECO:0000313" key="1">
    <source>
        <dbReference type="EMBL" id="GFU02912.1"/>
    </source>
</evidence>